<evidence type="ECO:0000256" key="1">
    <source>
        <dbReference type="SAM" id="Phobius"/>
    </source>
</evidence>
<evidence type="ECO:0000313" key="3">
    <source>
        <dbReference type="Proteomes" id="UP000831156"/>
    </source>
</evidence>
<keyword evidence="1" id="KW-0472">Membrane</keyword>
<keyword evidence="1" id="KW-0812">Transmembrane</keyword>
<name>A0ABY1UHM0_9APIC</name>
<reference evidence="2" key="1">
    <citation type="submission" date="2016-09" db="EMBL/GenBank/DDBJ databases">
        <authorList>
            <consortium name="Pathogen Informatics"/>
            <person name="Sun Q."/>
            <person name="Inoue M."/>
        </authorList>
    </citation>
    <scope>NUCLEOTIDE SEQUENCE</scope>
</reference>
<organism evidence="2 3">
    <name type="scientific">Plasmodium gaboni</name>
    <dbReference type="NCBI Taxonomy" id="647221"/>
    <lineage>
        <taxon>Eukaryota</taxon>
        <taxon>Sar</taxon>
        <taxon>Alveolata</taxon>
        <taxon>Apicomplexa</taxon>
        <taxon>Aconoidasida</taxon>
        <taxon>Haemosporida</taxon>
        <taxon>Plasmodiidae</taxon>
        <taxon>Plasmodium</taxon>
        <taxon>Plasmodium (Laverania)</taxon>
    </lineage>
</organism>
<dbReference type="Proteomes" id="UP000831156">
    <property type="component" value="Chromosome 3"/>
</dbReference>
<gene>
    <name evidence="2" type="ORF">PGABG01_0320700</name>
</gene>
<dbReference type="EMBL" id="LT969426">
    <property type="protein sequence ID" value="SOV11051.1"/>
    <property type="molecule type" value="Genomic_DNA"/>
</dbReference>
<protein>
    <submittedName>
        <fullName evidence="2">Uncharacterized protein</fullName>
    </submittedName>
</protein>
<keyword evidence="3" id="KW-1185">Reference proteome</keyword>
<keyword evidence="1" id="KW-1133">Transmembrane helix</keyword>
<accession>A0ABY1UHM0</accession>
<evidence type="ECO:0000313" key="2">
    <source>
        <dbReference type="EMBL" id="SOV11051.1"/>
    </source>
</evidence>
<sequence>MKEQKKINELSYIQLKEPLSGHNNILNNDIPDENIKEKKKDERKIKKHSYDNISDSTNLSTNKYYINDSYKKEKKENDKIHKIIRHKIGIIFERIKKKKEKEKKENYTQVDNCNYNEYYNEYYNYLSNHENINIKNLNNNNIKNIYDNTKNKSTKKKYKTTDHNTIHLNKSYENKMFLYNIKNILNLNNDDINNLIEISNFIIDIDINTFYNTYIKHNSNCNNINILNYNLNHNKNIYDIKEYIKGKNVKVIKYKQNLSLYLGVSVCDISISESSYFLYNKNIKYKYIHSHNHSHSHTHNHIDSHHLKNKNYYNNKLNEKYPEGYTEINKQLYHQCHYNETPIIKNKQQKDNKQYHIKKEIYKENHQSKCFKEDYPDYYYHKKKRYIYNMDDYSINTNLYKYMKKKKNYKHNMVNQNKYKSTIINFFKHKFLKIKKKKKEKKKIPKTTNDETIYIHKNIEQQGNYKNENCNIYTNHNINYEIKHDNNINNNYMYNNNMNNNIYENNPIRHNFNIKKKLGFILNKLFLKKSKEEKKNKCNIMQGHKNDPSYISNQYIDPNFKELYYIQMISVFNEPFSIYIKIYQIYIFSRKPKKNMNNFINNDICPNNIKNLTSNKENTNVSTYVLIDIQNNFLKYIIKKKIITEIKDCINNWEKYIIAHIQNMKGIHNDNYNNFISLSNLQIYNNNKNNDDEDDLIQHIINKIKYFLNNYLIPFFHKIFLSIIDYISRNYKNENLQYYFSHSSTKKKKRIQHFIYKTKNNLKNTYNNIFCKQKNNKYSIQNNNNQTYLNKELSHFFNPYKEKIYIFTYKNKTNLPNQYYYTLNDFIYEPPFYYLKSHKIVNNYIIYINSLYFIRLLLLYTLLSFFLLFLMILNMPICS</sequence>
<feature type="transmembrane region" description="Helical" evidence="1">
    <location>
        <begin position="852"/>
        <end position="873"/>
    </location>
</feature>
<proteinExistence type="predicted"/>